<proteinExistence type="predicted"/>
<gene>
    <name evidence="3" type="ORF">SAMN05421867_1188</name>
</gene>
<dbReference type="Proteomes" id="UP000199012">
    <property type="component" value="Unassembled WGS sequence"/>
</dbReference>
<dbReference type="CDD" id="cd14498">
    <property type="entry name" value="DSP"/>
    <property type="match status" value="1"/>
</dbReference>
<feature type="region of interest" description="Disordered" evidence="1">
    <location>
        <begin position="1"/>
        <end position="26"/>
    </location>
</feature>
<dbReference type="AlphaFoldDB" id="A0A1I1AHN4"/>
<dbReference type="STRING" id="988821.SAMN05421867_1188"/>
<dbReference type="EMBL" id="FOKA01000018">
    <property type="protein sequence ID" value="SFB36856.1"/>
    <property type="molecule type" value="Genomic_DNA"/>
</dbReference>
<dbReference type="Gene3D" id="3.90.190.10">
    <property type="entry name" value="Protein tyrosine phosphatase superfamily"/>
    <property type="match status" value="1"/>
</dbReference>
<evidence type="ECO:0000256" key="1">
    <source>
        <dbReference type="SAM" id="MobiDB-lite"/>
    </source>
</evidence>
<feature type="compositionally biased region" description="Basic and acidic residues" evidence="1">
    <location>
        <begin position="10"/>
        <end position="23"/>
    </location>
</feature>
<name>A0A1I1AHN4_9CELL</name>
<evidence type="ECO:0000259" key="2">
    <source>
        <dbReference type="PROSITE" id="PS50056"/>
    </source>
</evidence>
<dbReference type="OrthoDB" id="3356644at2"/>
<evidence type="ECO:0000313" key="3">
    <source>
        <dbReference type="EMBL" id="SFB36856.1"/>
    </source>
</evidence>
<keyword evidence="4" id="KW-1185">Reference proteome</keyword>
<dbReference type="SUPFAM" id="SSF52799">
    <property type="entry name" value="(Phosphotyrosine protein) phosphatases II"/>
    <property type="match status" value="1"/>
</dbReference>
<protein>
    <submittedName>
        <fullName evidence="3">Dual specificity phosphatase, catalytic domain</fullName>
    </submittedName>
</protein>
<accession>A0A1I1AHN4</accession>
<dbReference type="InterPro" id="IPR000387">
    <property type="entry name" value="Tyr_Pase_dom"/>
</dbReference>
<organism evidence="3 4">
    <name type="scientific">Cellulomonas marina</name>
    <dbReference type="NCBI Taxonomy" id="988821"/>
    <lineage>
        <taxon>Bacteria</taxon>
        <taxon>Bacillati</taxon>
        <taxon>Actinomycetota</taxon>
        <taxon>Actinomycetes</taxon>
        <taxon>Micrococcales</taxon>
        <taxon>Cellulomonadaceae</taxon>
        <taxon>Cellulomonas</taxon>
    </lineage>
</organism>
<feature type="domain" description="Tyrosine specific protein phosphatases" evidence="2">
    <location>
        <begin position="104"/>
        <end position="163"/>
    </location>
</feature>
<dbReference type="PROSITE" id="PS50056">
    <property type="entry name" value="TYR_PHOSPHATASE_2"/>
    <property type="match status" value="1"/>
</dbReference>
<reference evidence="4" key="1">
    <citation type="submission" date="2016-10" db="EMBL/GenBank/DDBJ databases">
        <authorList>
            <person name="Varghese N."/>
            <person name="Submissions S."/>
        </authorList>
    </citation>
    <scope>NUCLEOTIDE SEQUENCE [LARGE SCALE GENOMIC DNA]</scope>
    <source>
        <strain evidence="4">CGMCC 4.6945</strain>
    </source>
</reference>
<evidence type="ECO:0000313" key="4">
    <source>
        <dbReference type="Proteomes" id="UP000199012"/>
    </source>
</evidence>
<sequence>MDGSLAPPRPSEEQFRSSDDETKGPTMANISRITDFLFTGGDLPVHLGTAAMLADLDDYRGEGITHVVDNRMECSDEGFFAKHAPDLVYVHNGQDDRGQRMPDAWFDRGVGAAMEALARSTEAVVLVHCHMGVDRGPSLAYAILLALGWDTLDAMRALRAARPIAAAHYSADALDWWLRFDGAAAAVRRREHRRLAEWHERHPLDVRHVVRRQRELEAAGLPLGA</sequence>
<dbReference type="InterPro" id="IPR029021">
    <property type="entry name" value="Prot-tyrosine_phosphatase-like"/>
</dbReference>